<dbReference type="PATRIC" id="fig|512565.3.peg.1901"/>
<dbReference type="AlphaFoldDB" id="I0H273"/>
<keyword evidence="2" id="KW-1185">Reference proteome</keyword>
<evidence type="ECO:0000313" key="2">
    <source>
        <dbReference type="Proteomes" id="UP000007882"/>
    </source>
</evidence>
<evidence type="ECO:0000313" key="1">
    <source>
        <dbReference type="EMBL" id="BAL87110.1"/>
    </source>
</evidence>
<dbReference type="KEGG" id="ams:AMIS_18900"/>
<accession>I0H273</accession>
<proteinExistence type="predicted"/>
<reference evidence="1 2" key="1">
    <citation type="submission" date="2012-02" db="EMBL/GenBank/DDBJ databases">
        <title>Complete genome sequence of Actinoplanes missouriensis 431 (= NBRC 102363).</title>
        <authorList>
            <person name="Ohnishi Y."/>
            <person name="Ishikawa J."/>
            <person name="Sekine M."/>
            <person name="Hosoyama A."/>
            <person name="Harada T."/>
            <person name="Narita H."/>
            <person name="Hata T."/>
            <person name="Konno Y."/>
            <person name="Tutikane K."/>
            <person name="Fujita N."/>
            <person name="Horinouchi S."/>
            <person name="Hayakawa M."/>
        </authorList>
    </citation>
    <scope>NUCLEOTIDE SEQUENCE [LARGE SCALE GENOMIC DNA]</scope>
    <source>
        <strain evidence="2">ATCC 14538 / DSM 43046 / CBS 188.64 / JCM 3121 / NBRC 102363 / NCIMB 12654 / NRRL B-3342 / UNCC 431</strain>
    </source>
</reference>
<sequence length="101" mass="11646">MTEGLMELHPDDHDALLNGSSAVEMWRRSEHATEVAAELMRLHGGTVPMSELLWLGAESFLPRQWQAGRAAEPREAAAEVYDRWRRIEQRRLQRRQQPPAC</sequence>
<organism evidence="1 2">
    <name type="scientific">Actinoplanes missouriensis (strain ATCC 14538 / DSM 43046 / CBS 188.64 / JCM 3121 / NBRC 102363 / NCIMB 12654 / NRRL B-3342 / UNCC 431)</name>
    <dbReference type="NCBI Taxonomy" id="512565"/>
    <lineage>
        <taxon>Bacteria</taxon>
        <taxon>Bacillati</taxon>
        <taxon>Actinomycetota</taxon>
        <taxon>Actinomycetes</taxon>
        <taxon>Micromonosporales</taxon>
        <taxon>Micromonosporaceae</taxon>
        <taxon>Actinoplanes</taxon>
    </lineage>
</organism>
<dbReference type="Proteomes" id="UP000007882">
    <property type="component" value="Chromosome"/>
</dbReference>
<name>I0H273_ACTM4</name>
<protein>
    <submittedName>
        <fullName evidence="1">Uncharacterized protein</fullName>
    </submittedName>
</protein>
<dbReference type="HOGENOM" id="CLU_2285389_0_0_11"/>
<gene>
    <name evidence="1" type="ordered locus">AMIS_18900</name>
</gene>
<dbReference type="EMBL" id="AP012319">
    <property type="protein sequence ID" value="BAL87110.1"/>
    <property type="molecule type" value="Genomic_DNA"/>
</dbReference>